<feature type="transmembrane region" description="Helical" evidence="6">
    <location>
        <begin position="159"/>
        <end position="179"/>
    </location>
</feature>
<keyword evidence="4 6" id="KW-1133">Transmembrane helix</keyword>
<evidence type="ECO:0000256" key="4">
    <source>
        <dbReference type="ARBA" id="ARBA00022989"/>
    </source>
</evidence>
<evidence type="ECO:0000256" key="3">
    <source>
        <dbReference type="ARBA" id="ARBA00022692"/>
    </source>
</evidence>
<dbReference type="Pfam" id="PF03706">
    <property type="entry name" value="LPG_synthase_TM"/>
    <property type="match status" value="1"/>
</dbReference>
<evidence type="ECO:0000313" key="7">
    <source>
        <dbReference type="EMBL" id="QSB12902.1"/>
    </source>
</evidence>
<evidence type="ECO:0000256" key="1">
    <source>
        <dbReference type="ARBA" id="ARBA00004651"/>
    </source>
</evidence>
<sequence length="329" mass="34190">MTVAAVLTTLRRVFAAKVTHWVLSLSFLVAAGVGFGASLREQGEEVAVALTQLHAPAVAGALLLVLLSLVAAMQAWRTLLTGLGSPLPIRQAGRVFFTGQLGHYLPGTGWPLVIQLHLGRRLAVPPRHTVAAFLLAMAVLTGTGLTAGLVAAPSLLSGHAWWLLAPAGFVIVCLVWPELLRRLVGWLFRVTRRPETVTELSPARTRHAFALSLVSWLCNGLQLWLLAVALGAPAWASLPACLGGMALAILAGSFVPFAPGGLGPRELILVLALTAVLPAPAALVAAAASRLVHTVADAVAAGGFLLAGVVARPRQPALPSPRLPEGAAR</sequence>
<feature type="transmembrane region" description="Helical" evidence="6">
    <location>
        <begin position="208"/>
        <end position="230"/>
    </location>
</feature>
<comment type="subcellular location">
    <subcellularLocation>
        <location evidence="1">Cell membrane</location>
        <topology evidence="1">Multi-pass membrane protein</topology>
    </subcellularLocation>
</comment>
<dbReference type="GO" id="GO:0005886">
    <property type="term" value="C:plasma membrane"/>
    <property type="evidence" value="ECO:0007669"/>
    <property type="project" value="UniProtKB-SubCell"/>
</dbReference>
<proteinExistence type="predicted"/>
<keyword evidence="3 6" id="KW-0812">Transmembrane</keyword>
<accession>A0A895Y9F8</accession>
<organism evidence="7 8">
    <name type="scientific">Natronosporangium hydrolyticum</name>
    <dbReference type="NCBI Taxonomy" id="2811111"/>
    <lineage>
        <taxon>Bacteria</taxon>
        <taxon>Bacillati</taxon>
        <taxon>Actinomycetota</taxon>
        <taxon>Actinomycetes</taxon>
        <taxon>Micromonosporales</taxon>
        <taxon>Micromonosporaceae</taxon>
        <taxon>Natronosporangium</taxon>
    </lineage>
</organism>
<dbReference type="AlphaFoldDB" id="A0A895Y9F8"/>
<dbReference type="InterPro" id="IPR022791">
    <property type="entry name" value="L-PG_synthase/AglD"/>
</dbReference>
<dbReference type="Proteomes" id="UP000662857">
    <property type="component" value="Chromosome"/>
</dbReference>
<feature type="transmembrane region" description="Helical" evidence="6">
    <location>
        <begin position="53"/>
        <end position="73"/>
    </location>
</feature>
<keyword evidence="2" id="KW-1003">Cell membrane</keyword>
<name>A0A895Y9F8_9ACTN</name>
<feature type="transmembrane region" description="Helical" evidence="6">
    <location>
        <begin position="130"/>
        <end position="153"/>
    </location>
</feature>
<evidence type="ECO:0000256" key="2">
    <source>
        <dbReference type="ARBA" id="ARBA00022475"/>
    </source>
</evidence>
<feature type="transmembrane region" description="Helical" evidence="6">
    <location>
        <begin position="236"/>
        <end position="255"/>
    </location>
</feature>
<dbReference type="KEGG" id="nhy:JQS43_14600"/>
<evidence type="ECO:0000313" key="8">
    <source>
        <dbReference type="Proteomes" id="UP000662857"/>
    </source>
</evidence>
<evidence type="ECO:0000256" key="6">
    <source>
        <dbReference type="SAM" id="Phobius"/>
    </source>
</evidence>
<keyword evidence="5 6" id="KW-0472">Membrane</keyword>
<feature type="transmembrane region" description="Helical" evidence="6">
    <location>
        <begin position="267"/>
        <end position="288"/>
    </location>
</feature>
<reference evidence="7" key="1">
    <citation type="submission" date="2021-02" db="EMBL/GenBank/DDBJ databases">
        <title>Natrosporangium hydrolyticum gen. nov., sp. nov, a haloalkaliphilic actinobacterium from a soda solonchak soil.</title>
        <authorList>
            <person name="Sorokin D.Y."/>
            <person name="Khijniak T.V."/>
            <person name="Zakharycheva A.P."/>
            <person name="Boueva O.V."/>
            <person name="Ariskina E.V."/>
            <person name="Hahnke R.L."/>
            <person name="Bunk B."/>
            <person name="Sproer C."/>
            <person name="Schumann P."/>
            <person name="Evtushenko L.I."/>
            <person name="Kublanov I.V."/>
        </authorList>
    </citation>
    <scope>NUCLEOTIDE SEQUENCE</scope>
    <source>
        <strain evidence="7">DSM 106523</strain>
    </source>
</reference>
<protein>
    <submittedName>
        <fullName evidence="7">Flippase-like domain-containing protein</fullName>
    </submittedName>
</protein>
<gene>
    <name evidence="7" type="ORF">JQS43_14600</name>
</gene>
<dbReference type="EMBL" id="CP070499">
    <property type="protein sequence ID" value="QSB12902.1"/>
    <property type="molecule type" value="Genomic_DNA"/>
</dbReference>
<keyword evidence="8" id="KW-1185">Reference proteome</keyword>
<dbReference type="RefSeq" id="WP_239674947.1">
    <property type="nucleotide sequence ID" value="NZ_CP070499.1"/>
</dbReference>
<evidence type="ECO:0000256" key="5">
    <source>
        <dbReference type="ARBA" id="ARBA00023136"/>
    </source>
</evidence>